<accession>A0A518G3F1</accession>
<dbReference type="InterPro" id="IPR027417">
    <property type="entry name" value="P-loop_NTPase"/>
</dbReference>
<dbReference type="EMBL" id="CP036298">
    <property type="protein sequence ID" value="QDV23123.1"/>
    <property type="molecule type" value="Genomic_DNA"/>
</dbReference>
<dbReference type="Proteomes" id="UP000318017">
    <property type="component" value="Chromosome"/>
</dbReference>
<evidence type="ECO:0000313" key="4">
    <source>
        <dbReference type="Proteomes" id="UP000318017"/>
    </source>
</evidence>
<evidence type="ECO:0000313" key="3">
    <source>
        <dbReference type="EMBL" id="QDV23123.1"/>
    </source>
</evidence>
<dbReference type="SUPFAM" id="SSF52540">
    <property type="entry name" value="P-loop containing nucleoside triphosphate hydrolases"/>
    <property type="match status" value="1"/>
</dbReference>
<evidence type="ECO:0000256" key="1">
    <source>
        <dbReference type="SAM" id="Phobius"/>
    </source>
</evidence>
<feature type="domain" description="G" evidence="2">
    <location>
        <begin position="27"/>
        <end position="139"/>
    </location>
</feature>
<sequence length="398" mass="43302">MPPPADAQDALETDLQQLRQTAPVPAIWLFGKTGSGKSSVIRYLTGAEAAIVGEGYRPETKSSQRFDFPNTLDRLLTFVDTRGLGEASYDPTADIAHFDGTTQLMLVTVRAGDHALQGILEPLQRIRRACPQRPVLLLLTCLHEIDGAMEIAAAADPFEEISSSSLLTLDKNSPAGNVSQAAATTIPPALATQIERKLSQFRGLVDGVVPIDLTQPEDGFSDPNFGGQRLKKAILNYLPHAYRQALLVLNNPLQVEETQRQRKARWQVLASSALAGTAGAVPIPWVDIPAVLGIQTHLATKLAQIYRQELTAAHWAVLSSAAGSRIAVRMAFREALKFIPFVGMAAGAASSFAFTYALGMSWDWYFSGLRQGGTPTAEELKKVFDQQLQRGRELWEAE</sequence>
<name>A0A518G3F1_9BACT</name>
<keyword evidence="1" id="KW-1133">Transmembrane helix</keyword>
<dbReference type="KEGG" id="ahel:Q31a_14190"/>
<dbReference type="GO" id="GO:0005525">
    <property type="term" value="F:GTP binding"/>
    <property type="evidence" value="ECO:0007669"/>
    <property type="project" value="InterPro"/>
</dbReference>
<proteinExistence type="predicted"/>
<reference evidence="3 4" key="1">
    <citation type="submission" date="2019-02" db="EMBL/GenBank/DDBJ databases">
        <title>Deep-cultivation of Planctomycetes and their phenomic and genomic characterization uncovers novel biology.</title>
        <authorList>
            <person name="Wiegand S."/>
            <person name="Jogler M."/>
            <person name="Boedeker C."/>
            <person name="Pinto D."/>
            <person name="Vollmers J."/>
            <person name="Rivas-Marin E."/>
            <person name="Kohn T."/>
            <person name="Peeters S.H."/>
            <person name="Heuer A."/>
            <person name="Rast P."/>
            <person name="Oberbeckmann S."/>
            <person name="Bunk B."/>
            <person name="Jeske O."/>
            <person name="Meyerdierks A."/>
            <person name="Storesund J.E."/>
            <person name="Kallscheuer N."/>
            <person name="Luecker S."/>
            <person name="Lage O.M."/>
            <person name="Pohl T."/>
            <person name="Merkel B.J."/>
            <person name="Hornburger P."/>
            <person name="Mueller R.-W."/>
            <person name="Bruemmer F."/>
            <person name="Labrenz M."/>
            <person name="Spormann A.M."/>
            <person name="Op den Camp H."/>
            <person name="Overmann J."/>
            <person name="Amann R."/>
            <person name="Jetten M.S.M."/>
            <person name="Mascher T."/>
            <person name="Medema M.H."/>
            <person name="Devos D.P."/>
            <person name="Kaster A.-K."/>
            <person name="Ovreas L."/>
            <person name="Rohde M."/>
            <person name="Galperin M.Y."/>
            <person name="Jogler C."/>
        </authorList>
    </citation>
    <scope>NUCLEOTIDE SEQUENCE [LARGE SCALE GENOMIC DNA]</scope>
    <source>
        <strain evidence="3 4">Q31a</strain>
    </source>
</reference>
<keyword evidence="4" id="KW-1185">Reference proteome</keyword>
<keyword evidence="1" id="KW-0472">Membrane</keyword>
<keyword evidence="1" id="KW-0812">Transmembrane</keyword>
<protein>
    <recommendedName>
        <fullName evidence="2">G domain-containing protein</fullName>
    </recommendedName>
</protein>
<dbReference type="Gene3D" id="3.40.50.300">
    <property type="entry name" value="P-loop containing nucleotide triphosphate hydrolases"/>
    <property type="match status" value="1"/>
</dbReference>
<gene>
    <name evidence="3" type="ORF">Q31a_14190</name>
</gene>
<dbReference type="InterPro" id="IPR006073">
    <property type="entry name" value="GTP-bd"/>
</dbReference>
<dbReference type="Pfam" id="PF01926">
    <property type="entry name" value="MMR_HSR1"/>
    <property type="match status" value="1"/>
</dbReference>
<feature type="transmembrane region" description="Helical" evidence="1">
    <location>
        <begin position="338"/>
        <end position="359"/>
    </location>
</feature>
<organism evidence="3 4">
    <name type="scientific">Aureliella helgolandensis</name>
    <dbReference type="NCBI Taxonomy" id="2527968"/>
    <lineage>
        <taxon>Bacteria</taxon>
        <taxon>Pseudomonadati</taxon>
        <taxon>Planctomycetota</taxon>
        <taxon>Planctomycetia</taxon>
        <taxon>Pirellulales</taxon>
        <taxon>Pirellulaceae</taxon>
        <taxon>Aureliella</taxon>
    </lineage>
</organism>
<dbReference type="AlphaFoldDB" id="A0A518G3F1"/>
<dbReference type="CDD" id="cd00882">
    <property type="entry name" value="Ras_like_GTPase"/>
    <property type="match status" value="1"/>
</dbReference>
<evidence type="ECO:0000259" key="2">
    <source>
        <dbReference type="Pfam" id="PF01926"/>
    </source>
</evidence>